<dbReference type="InterPro" id="IPR036291">
    <property type="entry name" value="NAD(P)-bd_dom_sf"/>
</dbReference>
<evidence type="ECO:0000256" key="2">
    <source>
        <dbReference type="ARBA" id="ARBA00023002"/>
    </source>
</evidence>
<dbReference type="InterPro" id="IPR020904">
    <property type="entry name" value="Sc_DH/Rdtase_CS"/>
</dbReference>
<keyword evidence="2" id="KW-0560">Oxidoreductase</keyword>
<dbReference type="AlphaFoldDB" id="A0A418NGX4"/>
<dbReference type="PRINTS" id="PR00081">
    <property type="entry name" value="GDHRDH"/>
</dbReference>
<dbReference type="FunFam" id="3.40.50.720:FF:000047">
    <property type="entry name" value="NADP-dependent L-serine/L-allo-threonine dehydrogenase"/>
    <property type="match status" value="1"/>
</dbReference>
<sequence>MSRTALVTGATAGIGEACVRTLVASGWRCIATGRRAERLEKLVAELGADKVHAAVFDVRDEAARDAALDALPEAFAGIDLLVNNAGLALGTAPAQDASLADWKTMIETNVTALVSLTHKLLPGLIGRKGGVVNISSVAANYPYTGGNVYGGTKAFVRQFALGLRADLHGTGVRVTSIEPGMVETEFTLVRTGGNHEAHERLYGGADPMTAEDIAETVRWVAELPPHLNINTLELMPVSQSFAGFQVAREN</sequence>
<dbReference type="PRINTS" id="PR00080">
    <property type="entry name" value="SDRFAMILY"/>
</dbReference>
<dbReference type="PANTHER" id="PTHR42901:SF1">
    <property type="entry name" value="ALCOHOL DEHYDROGENASE"/>
    <property type="match status" value="1"/>
</dbReference>
<evidence type="ECO:0000313" key="4">
    <source>
        <dbReference type="EMBL" id="RIV77557.1"/>
    </source>
</evidence>
<evidence type="ECO:0000313" key="5">
    <source>
        <dbReference type="Proteomes" id="UP000285092"/>
    </source>
</evidence>
<dbReference type="GO" id="GO:0016616">
    <property type="term" value="F:oxidoreductase activity, acting on the CH-OH group of donors, NAD or NADP as acceptor"/>
    <property type="evidence" value="ECO:0007669"/>
    <property type="project" value="UniProtKB-ARBA"/>
</dbReference>
<dbReference type="InterPro" id="IPR002347">
    <property type="entry name" value="SDR_fam"/>
</dbReference>
<dbReference type="Pfam" id="PF00106">
    <property type="entry name" value="adh_short"/>
    <property type="match status" value="1"/>
</dbReference>
<dbReference type="Gene3D" id="3.40.50.720">
    <property type="entry name" value="NAD(P)-binding Rossmann-like Domain"/>
    <property type="match status" value="1"/>
</dbReference>
<dbReference type="Proteomes" id="UP000285092">
    <property type="component" value="Unassembled WGS sequence"/>
</dbReference>
<protein>
    <submittedName>
        <fullName evidence="4">SDR family NAD(P)-dependent oxidoreductase</fullName>
    </submittedName>
</protein>
<dbReference type="SUPFAM" id="SSF51735">
    <property type="entry name" value="NAD(P)-binding Rossmann-fold domains"/>
    <property type="match status" value="1"/>
</dbReference>
<reference evidence="4 5" key="1">
    <citation type="submission" date="2018-08" db="EMBL/GenBank/DDBJ databases">
        <title>Altererythrobacter sp.Ery1 and Ery12, the genome sequencing of novel strains in genus Alterythrobacter.</title>
        <authorList>
            <person name="Cheng H."/>
            <person name="Wu Y.-H."/>
            <person name="Fang C."/>
            <person name="Xu X.-W."/>
        </authorList>
    </citation>
    <scope>NUCLEOTIDE SEQUENCE [LARGE SCALE GENOMIC DNA]</scope>
    <source>
        <strain evidence="4 5">Ery1</strain>
    </source>
</reference>
<keyword evidence="5" id="KW-1185">Reference proteome</keyword>
<dbReference type="RefSeq" id="WP_119513656.1">
    <property type="nucleotide sequence ID" value="NZ_QXFK01000017.1"/>
</dbReference>
<evidence type="ECO:0000256" key="3">
    <source>
        <dbReference type="RuleBase" id="RU000363"/>
    </source>
</evidence>
<accession>A0A418NGX4</accession>
<name>A0A418NGX4_9SPHN</name>
<dbReference type="EMBL" id="QXFK01000017">
    <property type="protein sequence ID" value="RIV77557.1"/>
    <property type="molecule type" value="Genomic_DNA"/>
</dbReference>
<evidence type="ECO:0000256" key="1">
    <source>
        <dbReference type="ARBA" id="ARBA00006484"/>
    </source>
</evidence>
<gene>
    <name evidence="4" type="ORF">D2V04_10555</name>
</gene>
<comment type="similarity">
    <text evidence="1 3">Belongs to the short-chain dehydrogenases/reductases (SDR) family.</text>
</comment>
<comment type="caution">
    <text evidence="4">The sequence shown here is derived from an EMBL/GenBank/DDBJ whole genome shotgun (WGS) entry which is preliminary data.</text>
</comment>
<dbReference type="PANTHER" id="PTHR42901">
    <property type="entry name" value="ALCOHOL DEHYDROGENASE"/>
    <property type="match status" value="1"/>
</dbReference>
<proteinExistence type="inferred from homology"/>
<organism evidence="4 5">
    <name type="scientific">Pelagerythrobacter aerophilus</name>
    <dbReference type="NCBI Taxonomy" id="2306995"/>
    <lineage>
        <taxon>Bacteria</taxon>
        <taxon>Pseudomonadati</taxon>
        <taxon>Pseudomonadota</taxon>
        <taxon>Alphaproteobacteria</taxon>
        <taxon>Sphingomonadales</taxon>
        <taxon>Erythrobacteraceae</taxon>
        <taxon>Pelagerythrobacter</taxon>
    </lineage>
</organism>
<dbReference type="OrthoDB" id="658698at2"/>
<dbReference type="PROSITE" id="PS00061">
    <property type="entry name" value="ADH_SHORT"/>
    <property type="match status" value="1"/>
</dbReference>